<dbReference type="InterPro" id="IPR011006">
    <property type="entry name" value="CheY-like_superfamily"/>
</dbReference>
<accession>A0A9X0QF92</accession>
<dbReference type="Pfam" id="PF00072">
    <property type="entry name" value="Response_reg"/>
    <property type="match status" value="1"/>
</dbReference>
<keyword evidence="5" id="KW-1185">Reference proteome</keyword>
<feature type="domain" description="Response regulatory" evidence="3">
    <location>
        <begin position="10"/>
        <end position="125"/>
    </location>
</feature>
<dbReference type="InterPro" id="IPR001789">
    <property type="entry name" value="Sig_transdc_resp-reg_receiver"/>
</dbReference>
<dbReference type="Proteomes" id="UP000535182">
    <property type="component" value="Unassembled WGS sequence"/>
</dbReference>
<dbReference type="AlphaFoldDB" id="A0A9X0QF92"/>
<evidence type="ECO:0000313" key="4">
    <source>
        <dbReference type="EMBL" id="MBB5329149.1"/>
    </source>
</evidence>
<proteinExistence type="predicted"/>
<evidence type="ECO:0000259" key="3">
    <source>
        <dbReference type="PROSITE" id="PS50110"/>
    </source>
</evidence>
<organism evidence="4 5">
    <name type="scientific">Tunturiibacter gelidiferens</name>
    <dbReference type="NCBI Taxonomy" id="3069689"/>
    <lineage>
        <taxon>Bacteria</taxon>
        <taxon>Pseudomonadati</taxon>
        <taxon>Acidobacteriota</taxon>
        <taxon>Terriglobia</taxon>
        <taxon>Terriglobales</taxon>
        <taxon>Acidobacteriaceae</taxon>
        <taxon>Tunturiibacter</taxon>
    </lineage>
</organism>
<dbReference type="GO" id="GO:0003677">
    <property type="term" value="F:DNA binding"/>
    <property type="evidence" value="ECO:0007669"/>
    <property type="project" value="UniProtKB-KW"/>
</dbReference>
<evidence type="ECO:0000313" key="5">
    <source>
        <dbReference type="Proteomes" id="UP000535182"/>
    </source>
</evidence>
<dbReference type="CDD" id="cd00156">
    <property type="entry name" value="REC"/>
    <property type="match status" value="1"/>
</dbReference>
<dbReference type="SUPFAM" id="SSF52172">
    <property type="entry name" value="CheY-like"/>
    <property type="match status" value="1"/>
</dbReference>
<protein>
    <submittedName>
        <fullName evidence="4">DNA-binding NtrC family response regulator</fullName>
    </submittedName>
</protein>
<comment type="caution">
    <text evidence="4">The sequence shown here is derived from an EMBL/GenBank/DDBJ whole genome shotgun (WGS) entry which is preliminary data.</text>
</comment>
<keyword evidence="1 2" id="KW-0597">Phosphoprotein</keyword>
<dbReference type="GO" id="GO:0000160">
    <property type="term" value="P:phosphorelay signal transduction system"/>
    <property type="evidence" value="ECO:0007669"/>
    <property type="project" value="InterPro"/>
</dbReference>
<dbReference type="InterPro" id="IPR050595">
    <property type="entry name" value="Bact_response_regulator"/>
</dbReference>
<keyword evidence="4" id="KW-0238">DNA-binding</keyword>
<feature type="modified residue" description="4-aspartylphosphate" evidence="2">
    <location>
        <position position="59"/>
    </location>
</feature>
<reference evidence="4 5" key="1">
    <citation type="submission" date="2020-08" db="EMBL/GenBank/DDBJ databases">
        <title>Genomic Encyclopedia of Type Strains, Phase IV (KMG-V): Genome sequencing to study the core and pangenomes of soil and plant-associated prokaryotes.</title>
        <authorList>
            <person name="Whitman W."/>
        </authorList>
    </citation>
    <scope>NUCLEOTIDE SEQUENCE [LARGE SCALE GENOMIC DNA]</scope>
    <source>
        <strain evidence="4 5">X5P2</strain>
    </source>
</reference>
<sequence>MENAFEEQPCVFVVDDEEEIAKMFAVVLQMNLFNAIAYSDPRVAFEAAKQKAPDYLLTDVMMPGMNGVELAIEVKAVAPNCKMLIFSGQEDSEKLIDKAKERGHDLTLVLKPIHPTKMVELIRGL</sequence>
<dbReference type="Gene3D" id="3.40.50.2300">
    <property type="match status" value="1"/>
</dbReference>
<dbReference type="PROSITE" id="PS50110">
    <property type="entry name" value="RESPONSE_REGULATORY"/>
    <property type="match status" value="1"/>
</dbReference>
<dbReference type="RefSeq" id="WP_183977339.1">
    <property type="nucleotide sequence ID" value="NZ_JACHEB010000005.1"/>
</dbReference>
<dbReference type="PANTHER" id="PTHR44591">
    <property type="entry name" value="STRESS RESPONSE REGULATOR PROTEIN 1"/>
    <property type="match status" value="1"/>
</dbReference>
<evidence type="ECO:0000256" key="2">
    <source>
        <dbReference type="PROSITE-ProRule" id="PRU00169"/>
    </source>
</evidence>
<gene>
    <name evidence="4" type="ORF">HDF14_002765</name>
</gene>
<name>A0A9X0QF92_9BACT</name>
<dbReference type="PANTHER" id="PTHR44591:SF3">
    <property type="entry name" value="RESPONSE REGULATORY DOMAIN-CONTAINING PROTEIN"/>
    <property type="match status" value="1"/>
</dbReference>
<evidence type="ECO:0000256" key="1">
    <source>
        <dbReference type="ARBA" id="ARBA00022553"/>
    </source>
</evidence>
<dbReference type="EMBL" id="JACHEB010000005">
    <property type="protein sequence ID" value="MBB5329149.1"/>
    <property type="molecule type" value="Genomic_DNA"/>
</dbReference>
<dbReference type="SMART" id="SM00448">
    <property type="entry name" value="REC"/>
    <property type="match status" value="1"/>
</dbReference>